<accession>A0A2Z6IC71</accession>
<sequence length="125" mass="14037">MQTDRSFEGRSLEDKIMTKSHKKAEASAQQQSETPQPSVAFAAPVTRGLMAHHLTLYLVGGQRFTLDEVTQSAAMPQNVAAFIRAWRQNLDVWHSPGNDPHFGVRVADVSLYEYRVEQIGLKRKA</sequence>
<keyword evidence="3" id="KW-1185">Reference proteome</keyword>
<dbReference type="AlphaFoldDB" id="A0A2Z6IC71"/>
<organism evidence="2 3">
    <name type="scientific">Sutterella megalosphaeroides</name>
    <dbReference type="NCBI Taxonomy" id="2494234"/>
    <lineage>
        <taxon>Bacteria</taxon>
        <taxon>Pseudomonadati</taxon>
        <taxon>Pseudomonadota</taxon>
        <taxon>Betaproteobacteria</taxon>
        <taxon>Burkholderiales</taxon>
        <taxon>Sutterellaceae</taxon>
        <taxon>Sutterella</taxon>
    </lineage>
</organism>
<name>A0A2Z6IC71_9BURK</name>
<reference evidence="2 3" key="1">
    <citation type="journal article" date="2018" name="Int. J. Syst. Evol. Microbiol.">
        <title>Mesosutterella multiformis gen. nov., sp. nov., a member of the family Sutterellaceae and Sutterella megalosphaeroides sp. nov., isolated from human faeces.</title>
        <authorList>
            <person name="Sakamoto M."/>
            <person name="Ikeyama N."/>
            <person name="Kunihiro T."/>
            <person name="Iino T."/>
            <person name="Yuki M."/>
            <person name="Ohkuma M."/>
        </authorList>
    </citation>
    <scope>NUCLEOTIDE SEQUENCE [LARGE SCALE GENOMIC DNA]</scope>
    <source>
        <strain evidence="2 3">6FBBBH3</strain>
    </source>
</reference>
<feature type="region of interest" description="Disordered" evidence="1">
    <location>
        <begin position="1"/>
        <end position="37"/>
    </location>
</feature>
<dbReference type="Proteomes" id="UP000271003">
    <property type="component" value="Chromosome"/>
</dbReference>
<evidence type="ECO:0000313" key="2">
    <source>
        <dbReference type="EMBL" id="BBF24119.1"/>
    </source>
</evidence>
<proteinExistence type="predicted"/>
<dbReference type="RefSeq" id="WP_232008788.1">
    <property type="nucleotide sequence ID" value="NZ_AP018786.1"/>
</dbReference>
<gene>
    <name evidence="2" type="ORF">SUTMEG_20100</name>
</gene>
<dbReference type="KEGG" id="sutt:SUTMEG_20100"/>
<evidence type="ECO:0000313" key="3">
    <source>
        <dbReference type="Proteomes" id="UP000271003"/>
    </source>
</evidence>
<protein>
    <submittedName>
        <fullName evidence="2">Uncharacterized protein</fullName>
    </submittedName>
</protein>
<dbReference type="EMBL" id="AP018786">
    <property type="protein sequence ID" value="BBF24119.1"/>
    <property type="molecule type" value="Genomic_DNA"/>
</dbReference>
<feature type="compositionally biased region" description="Basic and acidic residues" evidence="1">
    <location>
        <begin position="1"/>
        <end position="17"/>
    </location>
</feature>
<evidence type="ECO:0000256" key="1">
    <source>
        <dbReference type="SAM" id="MobiDB-lite"/>
    </source>
</evidence>
<feature type="compositionally biased region" description="Polar residues" evidence="1">
    <location>
        <begin position="27"/>
        <end position="37"/>
    </location>
</feature>